<evidence type="ECO:0000313" key="2">
    <source>
        <dbReference type="Proteomes" id="UP000662888"/>
    </source>
</evidence>
<sequence length="127" mass="14007">MMKRPLLLSLFSLLAGPLVGAIAFWSAVSQRQAVTTLPALESGYTVSILETGTEVGLFSAQPRYQIFISMKASPYGHPSDLSLYNHGEDVVRYLQRSRVTESIEGIIFTQASGHTLFVPRQWYAGGR</sequence>
<dbReference type="EMBL" id="CP065053">
    <property type="protein sequence ID" value="QPI49169.1"/>
    <property type="molecule type" value="Genomic_DNA"/>
</dbReference>
<organism evidence="1 2">
    <name type="scientific">Massilia antarctica</name>
    <dbReference type="NCBI Taxonomy" id="2765360"/>
    <lineage>
        <taxon>Bacteria</taxon>
        <taxon>Pseudomonadati</taxon>
        <taxon>Pseudomonadota</taxon>
        <taxon>Betaproteobacteria</taxon>
        <taxon>Burkholderiales</taxon>
        <taxon>Oxalobacteraceae</taxon>
        <taxon>Telluria group</taxon>
        <taxon>Massilia</taxon>
    </lineage>
</organism>
<name>A0AA48WCT9_9BURK</name>
<gene>
    <name evidence="1" type="ORF">IV454_27485</name>
</gene>
<dbReference type="RefSeq" id="WP_206088742.1">
    <property type="nucleotide sequence ID" value="NZ_CP065053.1"/>
</dbReference>
<dbReference type="Proteomes" id="UP000662888">
    <property type="component" value="Chromosome"/>
</dbReference>
<proteinExistence type="predicted"/>
<protein>
    <submittedName>
        <fullName evidence="1">Uncharacterized protein</fullName>
    </submittedName>
</protein>
<accession>A0AA48WCT9</accession>
<reference evidence="1 2" key="1">
    <citation type="submission" date="2020-11" db="EMBL/GenBank/DDBJ databases">
        <authorList>
            <person name="Sun Q."/>
        </authorList>
    </citation>
    <scope>NUCLEOTIDE SEQUENCE [LARGE SCALE GENOMIC DNA]</scope>
    <source>
        <strain evidence="1 2">P8398</strain>
    </source>
</reference>
<keyword evidence="2" id="KW-1185">Reference proteome</keyword>
<evidence type="ECO:0000313" key="1">
    <source>
        <dbReference type="EMBL" id="QPI49169.1"/>
    </source>
</evidence>